<dbReference type="AlphaFoldDB" id="A0A2U3Q2W9"/>
<evidence type="ECO:0000256" key="1">
    <source>
        <dbReference type="SAM" id="MobiDB-lite"/>
    </source>
</evidence>
<name>A0A2U3Q2W9_9BRAD</name>
<organism evidence="2 3">
    <name type="scientific">Bradyrhizobium vignae</name>
    <dbReference type="NCBI Taxonomy" id="1549949"/>
    <lineage>
        <taxon>Bacteria</taxon>
        <taxon>Pseudomonadati</taxon>
        <taxon>Pseudomonadota</taxon>
        <taxon>Alphaproteobacteria</taxon>
        <taxon>Hyphomicrobiales</taxon>
        <taxon>Nitrobacteraceae</taxon>
        <taxon>Bradyrhizobium</taxon>
    </lineage>
</organism>
<feature type="region of interest" description="Disordered" evidence="1">
    <location>
        <begin position="46"/>
        <end position="66"/>
    </location>
</feature>
<dbReference type="Proteomes" id="UP000246085">
    <property type="component" value="Chromosome BRAD3257"/>
</dbReference>
<dbReference type="KEGG" id="bvz:BRAD3257_4729"/>
<proteinExistence type="predicted"/>
<gene>
    <name evidence="2" type="ORF">BRAD3257_4729</name>
</gene>
<accession>A0A2U3Q2W9</accession>
<sequence length="66" mass="7484">MSHSAFRCSAGTPKVWEFQRFPLPSKTSAVRGSEVKRVKPRRRTVSGYHSCYRDGSDSDVTHYPVP</sequence>
<feature type="compositionally biased region" description="Basic and acidic residues" evidence="1">
    <location>
        <begin position="51"/>
        <end position="60"/>
    </location>
</feature>
<evidence type="ECO:0000313" key="2">
    <source>
        <dbReference type="EMBL" id="SPP95706.1"/>
    </source>
</evidence>
<protein>
    <submittedName>
        <fullName evidence="2">Uncharacterized protein</fullName>
    </submittedName>
</protein>
<evidence type="ECO:0000313" key="3">
    <source>
        <dbReference type="Proteomes" id="UP000246085"/>
    </source>
</evidence>
<dbReference type="EMBL" id="LS398110">
    <property type="protein sequence ID" value="SPP95706.1"/>
    <property type="molecule type" value="Genomic_DNA"/>
</dbReference>
<reference evidence="2 3" key="1">
    <citation type="submission" date="2018-03" db="EMBL/GenBank/DDBJ databases">
        <authorList>
            <person name="Gully D."/>
        </authorList>
    </citation>
    <scope>NUCLEOTIDE SEQUENCE [LARGE SCALE GENOMIC DNA]</scope>
    <source>
        <strain evidence="2">ORS3257</strain>
    </source>
</reference>